<comment type="caution">
    <text evidence="1">The sequence shown here is derived from an EMBL/GenBank/DDBJ whole genome shotgun (WGS) entry which is preliminary data.</text>
</comment>
<sequence>MIADIVRRPDFHLPANTIGVLLSCVRNLPISDAECENLLGRILIRVMKGHTPSISSNLPALVSALGRVSQSQTVDMGMVLQCLPTNKQVPGIQHHIQYLLILLINAHELAPTDSSAFTGWFYCFDALQSTSLESLLEWLNPTQQHMLKRAHQEYLKHHKFVGKV</sequence>
<accession>A0ACC2UJC6</accession>
<organism evidence="1 2">
    <name type="scientific">Entomophthora muscae</name>
    <dbReference type="NCBI Taxonomy" id="34485"/>
    <lineage>
        <taxon>Eukaryota</taxon>
        <taxon>Fungi</taxon>
        <taxon>Fungi incertae sedis</taxon>
        <taxon>Zoopagomycota</taxon>
        <taxon>Entomophthoromycotina</taxon>
        <taxon>Entomophthoromycetes</taxon>
        <taxon>Entomophthorales</taxon>
        <taxon>Entomophthoraceae</taxon>
        <taxon>Entomophthora</taxon>
    </lineage>
</organism>
<dbReference type="EMBL" id="QTSX02000604">
    <property type="protein sequence ID" value="KAJ9086862.1"/>
    <property type="molecule type" value="Genomic_DNA"/>
</dbReference>
<protein>
    <submittedName>
        <fullName evidence="1">Uncharacterized protein</fullName>
    </submittedName>
</protein>
<keyword evidence="2" id="KW-1185">Reference proteome</keyword>
<name>A0ACC2UJC6_9FUNG</name>
<proteinExistence type="predicted"/>
<gene>
    <name evidence="1" type="ORF">DSO57_1039204</name>
</gene>
<evidence type="ECO:0000313" key="1">
    <source>
        <dbReference type="EMBL" id="KAJ9086862.1"/>
    </source>
</evidence>
<reference evidence="1" key="1">
    <citation type="submission" date="2022-04" db="EMBL/GenBank/DDBJ databases">
        <title>Genome of the entomopathogenic fungus Entomophthora muscae.</title>
        <authorList>
            <person name="Elya C."/>
            <person name="Lovett B.R."/>
            <person name="Lee E."/>
            <person name="Macias A.M."/>
            <person name="Hajek A.E."/>
            <person name="De Bivort B.L."/>
            <person name="Kasson M.T."/>
            <person name="De Fine Licht H.H."/>
            <person name="Stajich J.E."/>
        </authorList>
    </citation>
    <scope>NUCLEOTIDE SEQUENCE</scope>
    <source>
        <strain evidence="1">Berkeley</strain>
    </source>
</reference>
<dbReference type="Proteomes" id="UP001165960">
    <property type="component" value="Unassembled WGS sequence"/>
</dbReference>
<evidence type="ECO:0000313" key="2">
    <source>
        <dbReference type="Proteomes" id="UP001165960"/>
    </source>
</evidence>